<dbReference type="Proteomes" id="UP000030640">
    <property type="component" value="Unassembled WGS sequence"/>
</dbReference>
<dbReference type="PANTHER" id="PTHR12277:SF81">
    <property type="entry name" value="PROTEIN ABHD13"/>
    <property type="match status" value="1"/>
</dbReference>
<organism evidence="3 4">
    <name type="scientific">Plasmodium inui San Antonio 1</name>
    <dbReference type="NCBI Taxonomy" id="1237626"/>
    <lineage>
        <taxon>Eukaryota</taxon>
        <taxon>Sar</taxon>
        <taxon>Alveolata</taxon>
        <taxon>Apicomplexa</taxon>
        <taxon>Aconoidasida</taxon>
        <taxon>Haemosporida</taxon>
        <taxon>Plasmodiidae</taxon>
        <taxon>Plasmodium</taxon>
        <taxon>Plasmodium (Plasmodium)</taxon>
    </lineage>
</organism>
<dbReference type="InterPro" id="IPR000073">
    <property type="entry name" value="AB_hydrolase_1"/>
</dbReference>
<feature type="transmembrane region" description="Helical" evidence="1">
    <location>
        <begin position="51"/>
        <end position="68"/>
    </location>
</feature>
<dbReference type="OrthoDB" id="446723at2759"/>
<keyword evidence="1" id="KW-0472">Membrane</keyword>
<dbReference type="RefSeq" id="XP_008817985.1">
    <property type="nucleotide sequence ID" value="XM_008819763.1"/>
</dbReference>
<dbReference type="VEuPathDB" id="PlasmoDB:C922_04178"/>
<dbReference type="Pfam" id="PF00561">
    <property type="entry name" value="Abhydrolase_1"/>
    <property type="match status" value="1"/>
</dbReference>
<dbReference type="EMBL" id="KI965479">
    <property type="protein sequence ID" value="EUD65438.1"/>
    <property type="molecule type" value="Genomic_DNA"/>
</dbReference>
<keyword evidence="1" id="KW-0812">Transmembrane</keyword>
<keyword evidence="4" id="KW-1185">Reference proteome</keyword>
<evidence type="ECO:0000259" key="2">
    <source>
        <dbReference type="Pfam" id="PF00561"/>
    </source>
</evidence>
<evidence type="ECO:0000313" key="4">
    <source>
        <dbReference type="Proteomes" id="UP000030640"/>
    </source>
</evidence>
<dbReference type="Gene3D" id="3.40.50.1820">
    <property type="entry name" value="alpha/beta hydrolase"/>
    <property type="match status" value="1"/>
</dbReference>
<dbReference type="PANTHER" id="PTHR12277">
    <property type="entry name" value="ALPHA/BETA HYDROLASE DOMAIN-CONTAINING PROTEIN"/>
    <property type="match status" value="1"/>
</dbReference>
<name>W7A256_9APIC</name>
<protein>
    <recommendedName>
        <fullName evidence="2">AB hydrolase-1 domain-containing protein</fullName>
    </recommendedName>
</protein>
<dbReference type="AlphaFoldDB" id="W7A256"/>
<sequence length="369" mass="42960">MEANRDVYFREASRVATRRRDMLDDDHMDDADTKLEDKYIKNYEPPKNIKLVFFLFGLLTLCGLRSFIVSRMAFWPPKVKGYEVVDNEFVYKNHISGYDINELLEKNNVGVRYNKIVDGTDEVASIFVHRKPLDLNKQTILYSHGNNTDMGRLFPQYVNLLFQTDANIMAYDYSGYGYSNKKPTEKNMHKNIKMVYKFLTEHVHINPLNIILYGYSIGTCPSSYLLSSPDVKVGGCILQSPLASGIKLLFPFQKRYLPLFDVFKNYEKLNKAPLVPVYIMHGKRDQEIPYYHSVILLDTLRKNFENKYRKMKNVGNSPDGRLSIDSLIKFWGSAKSNHDDVELVDADKFYRRLRSFLMLCEDHNGVYPV</sequence>
<dbReference type="GeneID" id="20039452"/>
<dbReference type="InterPro" id="IPR029058">
    <property type="entry name" value="AB_hydrolase_fold"/>
</dbReference>
<dbReference type="SUPFAM" id="SSF53474">
    <property type="entry name" value="alpha/beta-Hydrolases"/>
    <property type="match status" value="1"/>
</dbReference>
<keyword evidence="1" id="KW-1133">Transmembrane helix</keyword>
<gene>
    <name evidence="3" type="ORF">C922_04178</name>
</gene>
<evidence type="ECO:0000313" key="3">
    <source>
        <dbReference type="EMBL" id="EUD65438.1"/>
    </source>
</evidence>
<proteinExistence type="predicted"/>
<accession>W7A256</accession>
<reference evidence="3 4" key="1">
    <citation type="submission" date="2013-02" db="EMBL/GenBank/DDBJ databases">
        <title>The Genome Sequence of Plasmodium inui San Antonio 1.</title>
        <authorList>
            <consortium name="The Broad Institute Genome Sequencing Platform"/>
            <consortium name="The Broad Institute Genome Sequencing Center for Infectious Disease"/>
            <person name="Neafsey D."/>
            <person name="Cheeseman I."/>
            <person name="Volkman S."/>
            <person name="Adams J."/>
            <person name="Walker B."/>
            <person name="Young S.K."/>
            <person name="Zeng Q."/>
            <person name="Gargeya S."/>
            <person name="Fitzgerald M."/>
            <person name="Haas B."/>
            <person name="Abouelleil A."/>
            <person name="Alvarado L."/>
            <person name="Arachchi H.M."/>
            <person name="Berlin A.M."/>
            <person name="Chapman S.B."/>
            <person name="Dewar J."/>
            <person name="Goldberg J."/>
            <person name="Griggs A."/>
            <person name="Gujja S."/>
            <person name="Hansen M."/>
            <person name="Howarth C."/>
            <person name="Imamovic A."/>
            <person name="Larimer J."/>
            <person name="McCowan C."/>
            <person name="Murphy C."/>
            <person name="Neiman D."/>
            <person name="Pearson M."/>
            <person name="Priest M."/>
            <person name="Roberts A."/>
            <person name="Saif S."/>
            <person name="Shea T."/>
            <person name="Sisk P."/>
            <person name="Sykes S."/>
            <person name="Wortman J."/>
            <person name="Nusbaum C."/>
            <person name="Birren B."/>
        </authorList>
    </citation>
    <scope>NUCLEOTIDE SEQUENCE [LARGE SCALE GENOMIC DNA]</scope>
    <source>
        <strain evidence="3 4">San Antonio 1</strain>
    </source>
</reference>
<feature type="domain" description="AB hydrolase-1" evidence="2">
    <location>
        <begin position="140"/>
        <end position="253"/>
    </location>
</feature>
<evidence type="ECO:0000256" key="1">
    <source>
        <dbReference type="SAM" id="Phobius"/>
    </source>
</evidence>